<evidence type="ECO:0000256" key="2">
    <source>
        <dbReference type="ARBA" id="ARBA00022676"/>
    </source>
</evidence>
<dbReference type="FunFam" id="3.40.50.2000:FF:000020">
    <property type="entry name" value="Glycosyltransferase"/>
    <property type="match status" value="1"/>
</dbReference>
<evidence type="ECO:0000256" key="5">
    <source>
        <dbReference type="RuleBase" id="RU362057"/>
    </source>
</evidence>
<dbReference type="PANTHER" id="PTHR48048">
    <property type="entry name" value="GLYCOSYLTRANSFERASE"/>
    <property type="match status" value="1"/>
</dbReference>
<dbReference type="AlphaFoldDB" id="A0AA38YZM3"/>
<dbReference type="Pfam" id="PF00201">
    <property type="entry name" value="UDPGT"/>
    <property type="match status" value="1"/>
</dbReference>
<dbReference type="Gene3D" id="3.40.50.2000">
    <property type="entry name" value="Glycogen Phosphorylase B"/>
    <property type="match status" value="2"/>
</dbReference>
<evidence type="ECO:0000256" key="3">
    <source>
        <dbReference type="ARBA" id="ARBA00022679"/>
    </source>
</evidence>
<keyword evidence="8" id="KW-1185">Reference proteome</keyword>
<evidence type="ECO:0000256" key="1">
    <source>
        <dbReference type="ARBA" id="ARBA00009995"/>
    </source>
</evidence>
<comment type="similarity">
    <text evidence="1 4">Belongs to the UDP-glycosyltransferase family.</text>
</comment>
<dbReference type="CDD" id="cd03784">
    <property type="entry name" value="GT1_Gtf-like"/>
    <property type="match status" value="1"/>
</dbReference>
<dbReference type="InterPro" id="IPR002213">
    <property type="entry name" value="UDP_glucos_trans"/>
</dbReference>
<dbReference type="Proteomes" id="UP001168098">
    <property type="component" value="Unassembled WGS sequence"/>
</dbReference>
<dbReference type="PROSITE" id="PS00375">
    <property type="entry name" value="UDPGT"/>
    <property type="match status" value="1"/>
</dbReference>
<reference evidence="7 8" key="1">
    <citation type="journal article" date="2023" name="BMC Biotechnol.">
        <title>Vitis rotundifolia cv Carlos genome sequencing.</title>
        <authorList>
            <person name="Huff M."/>
            <person name="Hulse-Kemp A."/>
            <person name="Scheffler B."/>
            <person name="Youngblood R."/>
            <person name="Simpson S."/>
            <person name="Babiker E."/>
            <person name="Staton M."/>
        </authorList>
    </citation>
    <scope>NUCLEOTIDE SEQUENCE [LARGE SCALE GENOMIC DNA]</scope>
    <source>
        <tissue evidence="7">Leaf</tissue>
    </source>
</reference>
<evidence type="ECO:0000256" key="6">
    <source>
        <dbReference type="SAM" id="MobiDB-lite"/>
    </source>
</evidence>
<keyword evidence="3 4" id="KW-0808">Transferase</keyword>
<dbReference type="InterPro" id="IPR050481">
    <property type="entry name" value="UDP-glycosyltransf_plant"/>
</dbReference>
<dbReference type="SUPFAM" id="SSF53756">
    <property type="entry name" value="UDP-Glycosyltransferase/glycogen phosphorylase"/>
    <property type="match status" value="1"/>
</dbReference>
<dbReference type="EMBL" id="JARBHA010000016">
    <property type="protein sequence ID" value="KAJ9679579.1"/>
    <property type="molecule type" value="Genomic_DNA"/>
</dbReference>
<protein>
    <recommendedName>
        <fullName evidence="5">Glycosyltransferase</fullName>
        <ecNumber evidence="5">2.4.1.-</ecNumber>
    </recommendedName>
</protein>
<feature type="region of interest" description="Disordered" evidence="6">
    <location>
        <begin position="455"/>
        <end position="477"/>
    </location>
</feature>
<comment type="caution">
    <text evidence="7">The sequence shown here is derived from an EMBL/GenBank/DDBJ whole genome shotgun (WGS) entry which is preliminary data.</text>
</comment>
<gene>
    <name evidence="7" type="ORF">PVL29_021487</name>
</gene>
<accession>A0AA38YZM3</accession>
<evidence type="ECO:0000313" key="7">
    <source>
        <dbReference type="EMBL" id="KAJ9679579.1"/>
    </source>
</evidence>
<keyword evidence="2 4" id="KW-0328">Glycosyltransferase</keyword>
<sequence length="477" mass="51938">MESVVLYPSPGMGHLISMVELGKLILKHHPSFSITIFIVTPPYNTGSTAPYLARVSSTIPSITFHHLTTISLPLDSFSSPNHETLAFELLRLNNPSVHQALVSISNNSSVRALIVDGFCTAALSVAAQLNIPCYYFFTSGACCLASFLYLPFIHQQTTKSFKDLNTHLHIPGLPPVPASDMAKPILDREDKAYEFFLNMSIHLPRSAGIIVNTFEALEPRALKTILDGLCVLDGPTPPIFCIGPLIAADDRSGGGGGGGGGIPECLTWLESQSKRSVLFLCFGSLGLFSEEQLKEIAVGLERSGQRFLWVVRSPPSKDPSRRFLAPPEPDLNSLLPDGFLDRTKERGLVVKSWAPQVAVLNHASVGGFVTHSGWNSVLEAVCAGVPMVAWPLYAEQRFNRVVLVEEMKLAFPMEESEEGFVTATEVEKRVRELMESEEGNTLRLRIMAMKEAAETAMSDGGSSGTALTKLVNSWRPG</sequence>
<name>A0AA38YZM3_VITRO</name>
<evidence type="ECO:0000256" key="4">
    <source>
        <dbReference type="RuleBase" id="RU003718"/>
    </source>
</evidence>
<dbReference type="PANTHER" id="PTHR48048:SF30">
    <property type="entry name" value="GLYCOSYLTRANSFERASE"/>
    <property type="match status" value="1"/>
</dbReference>
<dbReference type="EC" id="2.4.1.-" evidence="5"/>
<evidence type="ECO:0000313" key="8">
    <source>
        <dbReference type="Proteomes" id="UP001168098"/>
    </source>
</evidence>
<organism evidence="7 8">
    <name type="scientific">Vitis rotundifolia</name>
    <name type="common">Muscadine grape</name>
    <dbReference type="NCBI Taxonomy" id="103349"/>
    <lineage>
        <taxon>Eukaryota</taxon>
        <taxon>Viridiplantae</taxon>
        <taxon>Streptophyta</taxon>
        <taxon>Embryophyta</taxon>
        <taxon>Tracheophyta</taxon>
        <taxon>Spermatophyta</taxon>
        <taxon>Magnoliopsida</taxon>
        <taxon>eudicotyledons</taxon>
        <taxon>Gunneridae</taxon>
        <taxon>Pentapetalae</taxon>
        <taxon>rosids</taxon>
        <taxon>Vitales</taxon>
        <taxon>Vitaceae</taxon>
        <taxon>Viteae</taxon>
        <taxon>Vitis</taxon>
    </lineage>
</organism>
<proteinExistence type="inferred from homology"/>
<dbReference type="FunFam" id="3.40.50.2000:FF:000095">
    <property type="entry name" value="Glycosyltransferase"/>
    <property type="match status" value="1"/>
</dbReference>
<dbReference type="GO" id="GO:0035251">
    <property type="term" value="F:UDP-glucosyltransferase activity"/>
    <property type="evidence" value="ECO:0007669"/>
    <property type="project" value="InterPro"/>
</dbReference>
<dbReference type="InterPro" id="IPR035595">
    <property type="entry name" value="UDP_glycos_trans_CS"/>
</dbReference>